<feature type="region of interest" description="Disordered" evidence="1">
    <location>
        <begin position="45"/>
        <end position="72"/>
    </location>
</feature>
<name>A0A8K0PLM9_9PEZI</name>
<sequence length="230" mass="24673">MNTSILLSRHIRAARHLPTAARTAATHSIILNYQRYPRIMAAPIPSHQRRGNRRFGPGNPRQGSAISNVPSSSQVIPGAAVSIVLKADQPTGREVQGVVQDVLTRHDHPRGIKVRLKDGRVGRVQRMVSGSIAPSTTTSSLETNGIEIRSNKAASLQAGSNGLDDQPEAPPTTNDLSAYIKPAKQKKRKGQAAKVPEDDVPLGDEVSCPVCGDFNGDEVAVAHHVQSHFD</sequence>
<evidence type="ECO:0000313" key="3">
    <source>
        <dbReference type="Proteomes" id="UP000809789"/>
    </source>
</evidence>
<protein>
    <submittedName>
        <fullName evidence="2">Uncharacterized protein</fullName>
    </submittedName>
</protein>
<organism evidence="2 3">
    <name type="scientific">Elsinoe batatas</name>
    <dbReference type="NCBI Taxonomy" id="2601811"/>
    <lineage>
        <taxon>Eukaryota</taxon>
        <taxon>Fungi</taxon>
        <taxon>Dikarya</taxon>
        <taxon>Ascomycota</taxon>
        <taxon>Pezizomycotina</taxon>
        <taxon>Dothideomycetes</taxon>
        <taxon>Dothideomycetidae</taxon>
        <taxon>Myriangiales</taxon>
        <taxon>Elsinoaceae</taxon>
        <taxon>Elsinoe</taxon>
    </lineage>
</organism>
<comment type="caution">
    <text evidence="2">The sequence shown here is derived from an EMBL/GenBank/DDBJ whole genome shotgun (WGS) entry which is preliminary data.</text>
</comment>
<proteinExistence type="predicted"/>
<dbReference type="OrthoDB" id="20105at2759"/>
<accession>A0A8K0PLM9</accession>
<evidence type="ECO:0000256" key="1">
    <source>
        <dbReference type="SAM" id="MobiDB-lite"/>
    </source>
</evidence>
<dbReference type="PANTHER" id="PTHR40069">
    <property type="entry name" value="YWBE PROTEIN"/>
    <property type="match status" value="1"/>
</dbReference>
<dbReference type="Proteomes" id="UP000809789">
    <property type="component" value="Unassembled WGS sequence"/>
</dbReference>
<dbReference type="EMBL" id="JAESVG020000002">
    <property type="protein sequence ID" value="KAG8630134.1"/>
    <property type="molecule type" value="Genomic_DNA"/>
</dbReference>
<dbReference type="Pfam" id="PF09962">
    <property type="entry name" value="DUF2196"/>
    <property type="match status" value="1"/>
</dbReference>
<dbReference type="PANTHER" id="PTHR40069:SF1">
    <property type="entry name" value="YWBE PROTEIN"/>
    <property type="match status" value="1"/>
</dbReference>
<feature type="compositionally biased region" description="Low complexity" evidence="1">
    <location>
        <begin position="54"/>
        <end position="63"/>
    </location>
</feature>
<dbReference type="NCBIfam" id="TIGR03833">
    <property type="entry name" value="YwbE family protein"/>
    <property type="match status" value="1"/>
</dbReference>
<dbReference type="InterPro" id="IPR019240">
    <property type="entry name" value="DUF2196"/>
</dbReference>
<evidence type="ECO:0000313" key="2">
    <source>
        <dbReference type="EMBL" id="KAG8630134.1"/>
    </source>
</evidence>
<feature type="region of interest" description="Disordered" evidence="1">
    <location>
        <begin position="155"/>
        <end position="204"/>
    </location>
</feature>
<dbReference type="AlphaFoldDB" id="A0A8K0PLM9"/>
<gene>
    <name evidence="2" type="ORF">KVT40_001753</name>
</gene>
<keyword evidence="3" id="KW-1185">Reference proteome</keyword>
<reference evidence="2" key="1">
    <citation type="submission" date="2021-07" db="EMBL/GenBank/DDBJ databases">
        <title>Elsinoe batatas strain:CRI-CJ2 Genome sequencing and assembly.</title>
        <authorList>
            <person name="Huang L."/>
        </authorList>
    </citation>
    <scope>NUCLEOTIDE SEQUENCE</scope>
    <source>
        <strain evidence="2">CRI-CJ2</strain>
    </source>
</reference>